<protein>
    <submittedName>
        <fullName evidence="1">Uncharacterized protein</fullName>
    </submittedName>
</protein>
<sequence length="30" mass="3757">MLIRMIFIQNISTSVHPIHRLFHLLVRWHF</sequence>
<accession>A0A0E9RJJ7</accession>
<dbReference type="AlphaFoldDB" id="A0A0E9RJJ7"/>
<organism evidence="1">
    <name type="scientific">Anguilla anguilla</name>
    <name type="common">European freshwater eel</name>
    <name type="synonym">Muraena anguilla</name>
    <dbReference type="NCBI Taxonomy" id="7936"/>
    <lineage>
        <taxon>Eukaryota</taxon>
        <taxon>Metazoa</taxon>
        <taxon>Chordata</taxon>
        <taxon>Craniata</taxon>
        <taxon>Vertebrata</taxon>
        <taxon>Euteleostomi</taxon>
        <taxon>Actinopterygii</taxon>
        <taxon>Neopterygii</taxon>
        <taxon>Teleostei</taxon>
        <taxon>Anguilliformes</taxon>
        <taxon>Anguillidae</taxon>
        <taxon>Anguilla</taxon>
    </lineage>
</organism>
<dbReference type="EMBL" id="GBXM01079328">
    <property type="protein sequence ID" value="JAH29249.1"/>
    <property type="molecule type" value="Transcribed_RNA"/>
</dbReference>
<reference evidence="1" key="1">
    <citation type="submission" date="2014-11" db="EMBL/GenBank/DDBJ databases">
        <authorList>
            <person name="Amaro Gonzalez C."/>
        </authorList>
    </citation>
    <scope>NUCLEOTIDE SEQUENCE</scope>
</reference>
<name>A0A0E9RJJ7_ANGAN</name>
<proteinExistence type="predicted"/>
<evidence type="ECO:0000313" key="1">
    <source>
        <dbReference type="EMBL" id="JAH29249.1"/>
    </source>
</evidence>
<reference evidence="1" key="2">
    <citation type="journal article" date="2015" name="Fish Shellfish Immunol.">
        <title>Early steps in the European eel (Anguilla anguilla)-Vibrio vulnificus interaction in the gills: Role of the RtxA13 toxin.</title>
        <authorList>
            <person name="Callol A."/>
            <person name="Pajuelo D."/>
            <person name="Ebbesson L."/>
            <person name="Teles M."/>
            <person name="MacKenzie S."/>
            <person name="Amaro C."/>
        </authorList>
    </citation>
    <scope>NUCLEOTIDE SEQUENCE</scope>
</reference>